<evidence type="ECO:0000313" key="11">
    <source>
        <dbReference type="Proteomes" id="UP000242087"/>
    </source>
</evidence>
<evidence type="ECO:0000313" key="9">
    <source>
        <dbReference type="EMBL" id="PTB89537.1"/>
    </source>
</evidence>
<dbReference type="Proteomes" id="UP000241514">
    <property type="component" value="Unassembled WGS sequence"/>
</dbReference>
<evidence type="ECO:0000256" key="3">
    <source>
        <dbReference type="ARBA" id="ARBA00022692"/>
    </source>
</evidence>
<protein>
    <submittedName>
        <fullName evidence="7">Type II secretion system protein GspH</fullName>
    </submittedName>
</protein>
<evidence type="ECO:0000256" key="6">
    <source>
        <dbReference type="SAM" id="Phobius"/>
    </source>
</evidence>
<dbReference type="AlphaFoldDB" id="A0A2T4D632"/>
<name>A0A2T4D632_9GAMM</name>
<organism evidence="7 12">
    <name type="scientific">Pseudidiomarina aestuarii</name>
    <dbReference type="NCBI Taxonomy" id="624146"/>
    <lineage>
        <taxon>Bacteria</taxon>
        <taxon>Pseudomonadati</taxon>
        <taxon>Pseudomonadota</taxon>
        <taxon>Gammaproteobacteria</taxon>
        <taxon>Alteromonadales</taxon>
        <taxon>Idiomarinaceae</taxon>
        <taxon>Pseudidiomarina</taxon>
    </lineage>
</organism>
<dbReference type="Pfam" id="PF07963">
    <property type="entry name" value="N_methyl"/>
    <property type="match status" value="1"/>
</dbReference>
<comment type="subcellular location">
    <subcellularLocation>
        <location evidence="1">Membrane</location>
        <topology evidence="1">Single-pass membrane protein</topology>
    </subcellularLocation>
</comment>
<keyword evidence="3 6" id="KW-0812">Transmembrane</keyword>
<keyword evidence="2" id="KW-0488">Methylation</keyword>
<keyword evidence="4 6" id="KW-1133">Transmembrane helix</keyword>
<accession>A0A2T4D632</accession>
<dbReference type="PRINTS" id="PR00885">
    <property type="entry name" value="BCTERIALGSPH"/>
</dbReference>
<sequence>MRQRGFTLIEVMVTLAIIAILATAVTFVVPDRRDDDNAEFVQELYYRMEYAREYALVRHAILGFHFDDESYRFVRWNQDNLRWEALDERGLREQLLPMDTRLTVDIQGIGMIDDEQEVIELFTPEDSDDDTESSSGTDDQGPPLFPQLFIFGSGELPIFRLTFTDLERPEAPELGIHSLDGFQLDFGRLDYLDDLAEAFENDL</sequence>
<evidence type="ECO:0000313" key="8">
    <source>
        <dbReference type="EMBL" id="PTB89280.1"/>
    </source>
</evidence>
<evidence type="ECO:0000313" key="12">
    <source>
        <dbReference type="Proteomes" id="UP000243022"/>
    </source>
</evidence>
<evidence type="ECO:0000256" key="1">
    <source>
        <dbReference type="ARBA" id="ARBA00004167"/>
    </source>
</evidence>
<dbReference type="Proteomes" id="UP000243022">
    <property type="component" value="Unassembled WGS sequence"/>
</dbReference>
<dbReference type="GO" id="GO:0015627">
    <property type="term" value="C:type II protein secretion system complex"/>
    <property type="evidence" value="ECO:0007669"/>
    <property type="project" value="InterPro"/>
</dbReference>
<feature type="transmembrane region" description="Helical" evidence="6">
    <location>
        <begin position="7"/>
        <end position="29"/>
    </location>
</feature>
<dbReference type="GO" id="GO:0015628">
    <property type="term" value="P:protein secretion by the type II secretion system"/>
    <property type="evidence" value="ECO:0007669"/>
    <property type="project" value="InterPro"/>
</dbReference>
<dbReference type="Proteomes" id="UP000242087">
    <property type="component" value="Unassembled WGS sequence"/>
</dbReference>
<dbReference type="InterPro" id="IPR012902">
    <property type="entry name" value="N_methyl_site"/>
</dbReference>
<evidence type="ECO:0000313" key="7">
    <source>
        <dbReference type="EMBL" id="PTB83271.1"/>
    </source>
</evidence>
<dbReference type="InterPro" id="IPR045584">
    <property type="entry name" value="Pilin-like"/>
</dbReference>
<evidence type="ECO:0000256" key="4">
    <source>
        <dbReference type="ARBA" id="ARBA00022989"/>
    </source>
</evidence>
<dbReference type="NCBIfam" id="TIGR02532">
    <property type="entry name" value="IV_pilin_GFxxxE"/>
    <property type="match status" value="1"/>
</dbReference>
<dbReference type="EMBL" id="PYVS01000003">
    <property type="protein sequence ID" value="PTB83271.1"/>
    <property type="molecule type" value="Genomic_DNA"/>
</dbReference>
<reference evidence="10 11" key="1">
    <citation type="submission" date="2018-03" db="EMBL/GenBank/DDBJ databases">
        <title>Cross-interface Injection: A General Nanoliter Liquid Handling Method Applied to Single Cells Genome Amplification Automated Nanoliter Liquid Handling Applied to Single Cell Multiple Displacement Amplification.</title>
        <authorList>
            <person name="Yun J."/>
            <person name="Xu P."/>
            <person name="Xu J."/>
            <person name="Dai X."/>
            <person name="Wang Y."/>
            <person name="Zheng X."/>
            <person name="Cao C."/>
            <person name="Yi Q."/>
            <person name="Zhu Y."/>
            <person name="Wang L."/>
            <person name="Dong Z."/>
            <person name="Huang Y."/>
            <person name="Huang L."/>
            <person name="Du W."/>
        </authorList>
    </citation>
    <scope>NUCLEOTIDE SEQUENCE [LARGE SCALE GENOMIC DNA]</scope>
    <source>
        <strain evidence="9 11">A12-4</strain>
        <strain evidence="8 10">A9-4</strain>
        <strain evidence="7 12">Z-E1-2</strain>
    </source>
</reference>
<comment type="caution">
    <text evidence="7">The sequence shown here is derived from an EMBL/GenBank/DDBJ whole genome shotgun (WGS) entry which is preliminary data.</text>
</comment>
<evidence type="ECO:0000313" key="10">
    <source>
        <dbReference type="Proteomes" id="UP000241514"/>
    </source>
</evidence>
<gene>
    <name evidence="7" type="primary">gspH</name>
    <name evidence="9" type="ORF">C9927_01735</name>
    <name evidence="8" type="ORF">C9928_04185</name>
    <name evidence="7" type="ORF">C9986_00460</name>
</gene>
<evidence type="ECO:0000256" key="5">
    <source>
        <dbReference type="ARBA" id="ARBA00023136"/>
    </source>
</evidence>
<dbReference type="PROSITE" id="PS00409">
    <property type="entry name" value="PROKAR_NTER_METHYL"/>
    <property type="match status" value="1"/>
</dbReference>
<dbReference type="GO" id="GO:0016020">
    <property type="term" value="C:membrane"/>
    <property type="evidence" value="ECO:0007669"/>
    <property type="project" value="UniProtKB-SubCell"/>
</dbReference>
<dbReference type="EMBL" id="PYVF01000014">
    <property type="protein sequence ID" value="PTB89537.1"/>
    <property type="molecule type" value="Genomic_DNA"/>
</dbReference>
<dbReference type="InterPro" id="IPR002416">
    <property type="entry name" value="T2SS_protein-GspH"/>
</dbReference>
<dbReference type="Gene3D" id="3.55.40.10">
    <property type="entry name" value="minor pseudopilin epsh domain"/>
    <property type="match status" value="1"/>
</dbReference>
<keyword evidence="5 6" id="KW-0472">Membrane</keyword>
<proteinExistence type="predicted"/>
<dbReference type="EMBL" id="PYVG01000017">
    <property type="protein sequence ID" value="PTB89280.1"/>
    <property type="molecule type" value="Genomic_DNA"/>
</dbReference>
<dbReference type="SUPFAM" id="SSF54523">
    <property type="entry name" value="Pili subunits"/>
    <property type="match status" value="1"/>
</dbReference>
<evidence type="ECO:0000256" key="2">
    <source>
        <dbReference type="ARBA" id="ARBA00022481"/>
    </source>
</evidence>